<dbReference type="Proteomes" id="UP000059680">
    <property type="component" value="Chromosome 12"/>
</dbReference>
<protein>
    <submittedName>
        <fullName evidence="2">Os12g0133750 protein</fullName>
    </submittedName>
</protein>
<evidence type="ECO:0000256" key="1">
    <source>
        <dbReference type="SAM" id="MobiDB-lite"/>
    </source>
</evidence>
<dbReference type="PaxDb" id="39947-A0A0P0Y6V5"/>
<dbReference type="AlphaFoldDB" id="A0A0P0Y6V5"/>
<organism evidence="2 3">
    <name type="scientific">Oryza sativa subsp. japonica</name>
    <name type="common">Rice</name>
    <dbReference type="NCBI Taxonomy" id="39947"/>
    <lineage>
        <taxon>Eukaryota</taxon>
        <taxon>Viridiplantae</taxon>
        <taxon>Streptophyta</taxon>
        <taxon>Embryophyta</taxon>
        <taxon>Tracheophyta</taxon>
        <taxon>Spermatophyta</taxon>
        <taxon>Magnoliopsida</taxon>
        <taxon>Liliopsida</taxon>
        <taxon>Poales</taxon>
        <taxon>Poaceae</taxon>
        <taxon>BOP clade</taxon>
        <taxon>Oryzoideae</taxon>
        <taxon>Oryzeae</taxon>
        <taxon>Oryzinae</taxon>
        <taxon>Oryza</taxon>
        <taxon>Oryza sativa</taxon>
    </lineage>
</organism>
<dbReference type="EMBL" id="AP014968">
    <property type="protein sequence ID" value="BAT15774.1"/>
    <property type="molecule type" value="Genomic_DNA"/>
</dbReference>
<evidence type="ECO:0000313" key="2">
    <source>
        <dbReference type="EMBL" id="BAT15774.1"/>
    </source>
</evidence>
<reference evidence="2 3" key="3">
    <citation type="journal article" date="2013" name="Rice">
        <title>Improvement of the Oryza sativa Nipponbare reference genome using next generation sequence and optical map data.</title>
        <authorList>
            <person name="Kawahara Y."/>
            <person name="de la Bastide M."/>
            <person name="Hamilton J.P."/>
            <person name="Kanamori H."/>
            <person name="McCombie W.R."/>
            <person name="Ouyang S."/>
            <person name="Schwartz D.C."/>
            <person name="Tanaka T."/>
            <person name="Wu J."/>
            <person name="Zhou S."/>
            <person name="Childs K.L."/>
            <person name="Davidson R.M."/>
            <person name="Lin H."/>
            <person name="Quesada-Ocampo L."/>
            <person name="Vaillancourt B."/>
            <person name="Sakai H."/>
            <person name="Lee S.S."/>
            <person name="Kim J."/>
            <person name="Numa H."/>
            <person name="Itoh T."/>
            <person name="Buell C.R."/>
            <person name="Matsumoto T."/>
        </authorList>
    </citation>
    <scope>NUCLEOTIDE SEQUENCE [LARGE SCALE GENOMIC DNA]</scope>
    <source>
        <strain evidence="3">cv. Nipponbare</strain>
    </source>
</reference>
<reference evidence="3" key="1">
    <citation type="journal article" date="2005" name="Nature">
        <title>The map-based sequence of the rice genome.</title>
        <authorList>
            <consortium name="International rice genome sequencing project (IRGSP)"/>
            <person name="Matsumoto T."/>
            <person name="Wu J."/>
            <person name="Kanamori H."/>
            <person name="Katayose Y."/>
            <person name="Fujisawa M."/>
            <person name="Namiki N."/>
            <person name="Mizuno H."/>
            <person name="Yamamoto K."/>
            <person name="Antonio B.A."/>
            <person name="Baba T."/>
            <person name="Sakata K."/>
            <person name="Nagamura Y."/>
            <person name="Aoki H."/>
            <person name="Arikawa K."/>
            <person name="Arita K."/>
            <person name="Bito T."/>
            <person name="Chiden Y."/>
            <person name="Fujitsuka N."/>
            <person name="Fukunaka R."/>
            <person name="Hamada M."/>
            <person name="Harada C."/>
            <person name="Hayashi A."/>
            <person name="Hijishita S."/>
            <person name="Honda M."/>
            <person name="Hosokawa S."/>
            <person name="Ichikawa Y."/>
            <person name="Idonuma A."/>
            <person name="Iijima M."/>
            <person name="Ikeda M."/>
            <person name="Ikeno M."/>
            <person name="Ito K."/>
            <person name="Ito S."/>
            <person name="Ito T."/>
            <person name="Ito Y."/>
            <person name="Ito Y."/>
            <person name="Iwabuchi A."/>
            <person name="Kamiya K."/>
            <person name="Karasawa W."/>
            <person name="Kurita K."/>
            <person name="Katagiri S."/>
            <person name="Kikuta A."/>
            <person name="Kobayashi H."/>
            <person name="Kobayashi N."/>
            <person name="Machita K."/>
            <person name="Maehara T."/>
            <person name="Masukawa M."/>
            <person name="Mizubayashi T."/>
            <person name="Mukai Y."/>
            <person name="Nagasaki H."/>
            <person name="Nagata Y."/>
            <person name="Naito S."/>
            <person name="Nakashima M."/>
            <person name="Nakama Y."/>
            <person name="Nakamichi Y."/>
            <person name="Nakamura M."/>
            <person name="Meguro A."/>
            <person name="Negishi M."/>
            <person name="Ohta I."/>
            <person name="Ohta T."/>
            <person name="Okamoto M."/>
            <person name="Ono N."/>
            <person name="Saji S."/>
            <person name="Sakaguchi M."/>
            <person name="Sakai K."/>
            <person name="Shibata M."/>
            <person name="Shimokawa T."/>
            <person name="Song J."/>
            <person name="Takazaki Y."/>
            <person name="Terasawa K."/>
            <person name="Tsugane M."/>
            <person name="Tsuji K."/>
            <person name="Ueda S."/>
            <person name="Waki K."/>
            <person name="Yamagata H."/>
            <person name="Yamamoto M."/>
            <person name="Yamamoto S."/>
            <person name="Yamane H."/>
            <person name="Yoshiki S."/>
            <person name="Yoshihara R."/>
            <person name="Yukawa K."/>
            <person name="Zhong H."/>
            <person name="Yano M."/>
            <person name="Yuan Q."/>
            <person name="Ouyang S."/>
            <person name="Liu J."/>
            <person name="Jones K.M."/>
            <person name="Gansberger K."/>
            <person name="Moffat K."/>
            <person name="Hill J."/>
            <person name="Bera J."/>
            <person name="Fadrosh D."/>
            <person name="Jin S."/>
            <person name="Johri S."/>
            <person name="Kim M."/>
            <person name="Overton L."/>
            <person name="Reardon M."/>
            <person name="Tsitrin T."/>
            <person name="Vuong H."/>
            <person name="Weaver B."/>
            <person name="Ciecko A."/>
            <person name="Tallon L."/>
            <person name="Jackson J."/>
            <person name="Pai G."/>
            <person name="Aken S.V."/>
            <person name="Utterback T."/>
            <person name="Reidmuller S."/>
            <person name="Feldblyum T."/>
            <person name="Hsiao J."/>
            <person name="Zismann V."/>
            <person name="Iobst S."/>
            <person name="de Vazeille A.R."/>
            <person name="Buell C.R."/>
            <person name="Ying K."/>
            <person name="Li Y."/>
            <person name="Lu T."/>
            <person name="Huang Y."/>
            <person name="Zhao Q."/>
            <person name="Feng Q."/>
            <person name="Zhang L."/>
            <person name="Zhu J."/>
            <person name="Weng Q."/>
            <person name="Mu J."/>
            <person name="Lu Y."/>
            <person name="Fan D."/>
            <person name="Liu Y."/>
            <person name="Guan J."/>
            <person name="Zhang Y."/>
            <person name="Yu S."/>
            <person name="Liu X."/>
            <person name="Zhang Y."/>
            <person name="Hong G."/>
            <person name="Han B."/>
            <person name="Choisne N."/>
            <person name="Demange N."/>
            <person name="Orjeda G."/>
            <person name="Samain S."/>
            <person name="Cattolico L."/>
            <person name="Pelletier E."/>
            <person name="Couloux A."/>
            <person name="Segurens B."/>
            <person name="Wincker P."/>
            <person name="D'Hont A."/>
            <person name="Scarpelli C."/>
            <person name="Weissenbach J."/>
            <person name="Salanoubat M."/>
            <person name="Quetier F."/>
            <person name="Yu Y."/>
            <person name="Kim H.R."/>
            <person name="Rambo T."/>
            <person name="Currie J."/>
            <person name="Collura K."/>
            <person name="Luo M."/>
            <person name="Yang T."/>
            <person name="Ammiraju J.S.S."/>
            <person name="Engler F."/>
            <person name="Soderlund C."/>
            <person name="Wing R.A."/>
            <person name="Palmer L.E."/>
            <person name="de la Bastide M."/>
            <person name="Spiegel L."/>
            <person name="Nascimento L."/>
            <person name="Zutavern T."/>
            <person name="O'Shaughnessy A."/>
            <person name="Dike S."/>
            <person name="Dedhia N."/>
            <person name="Preston R."/>
            <person name="Balija V."/>
            <person name="McCombie W.R."/>
            <person name="Chow T."/>
            <person name="Chen H."/>
            <person name="Chung M."/>
            <person name="Chen C."/>
            <person name="Shaw J."/>
            <person name="Wu H."/>
            <person name="Hsiao K."/>
            <person name="Chao Y."/>
            <person name="Chu M."/>
            <person name="Cheng C."/>
            <person name="Hour A."/>
            <person name="Lee P."/>
            <person name="Lin S."/>
            <person name="Lin Y."/>
            <person name="Liou J."/>
            <person name="Liu S."/>
            <person name="Hsing Y."/>
            <person name="Raghuvanshi S."/>
            <person name="Mohanty A."/>
            <person name="Bharti A.K."/>
            <person name="Gaur A."/>
            <person name="Gupta V."/>
            <person name="Kumar D."/>
            <person name="Ravi V."/>
            <person name="Vij S."/>
            <person name="Kapur A."/>
            <person name="Khurana P."/>
            <person name="Khurana P."/>
            <person name="Khurana J.P."/>
            <person name="Tyagi A.K."/>
            <person name="Gaikwad K."/>
            <person name="Singh A."/>
            <person name="Dalal V."/>
            <person name="Srivastava S."/>
            <person name="Dixit A."/>
            <person name="Pal A.K."/>
            <person name="Ghazi I.A."/>
            <person name="Yadav M."/>
            <person name="Pandit A."/>
            <person name="Bhargava A."/>
            <person name="Sureshbabu K."/>
            <person name="Batra K."/>
            <person name="Sharma T.R."/>
            <person name="Mohapatra T."/>
            <person name="Singh N.K."/>
            <person name="Messing J."/>
            <person name="Nelson A.B."/>
            <person name="Fuks G."/>
            <person name="Kavchok S."/>
            <person name="Keizer G."/>
            <person name="Linton E."/>
            <person name="Llaca V."/>
            <person name="Song R."/>
            <person name="Tanyolac B."/>
            <person name="Young S."/>
            <person name="Ho-Il K."/>
            <person name="Hahn J.H."/>
            <person name="Sangsakoo G."/>
            <person name="Vanavichit A."/>
            <person name="de Mattos Luiz.A.T."/>
            <person name="Zimmer P.D."/>
            <person name="Malone G."/>
            <person name="Dellagostin O."/>
            <person name="de Oliveira A.C."/>
            <person name="Bevan M."/>
            <person name="Bancroft I."/>
            <person name="Minx P."/>
            <person name="Cordum H."/>
            <person name="Wilson R."/>
            <person name="Cheng Z."/>
            <person name="Jin W."/>
            <person name="Jiang J."/>
            <person name="Leong S.A."/>
            <person name="Iwama H."/>
            <person name="Gojobori T."/>
            <person name="Itoh T."/>
            <person name="Niimura Y."/>
            <person name="Fujii Y."/>
            <person name="Habara T."/>
            <person name="Sakai H."/>
            <person name="Sato Y."/>
            <person name="Wilson G."/>
            <person name="Kumar K."/>
            <person name="McCouch S."/>
            <person name="Juretic N."/>
            <person name="Hoen D."/>
            <person name="Wright S."/>
            <person name="Bruskiewich R."/>
            <person name="Bureau T."/>
            <person name="Miyao A."/>
            <person name="Hirochika H."/>
            <person name="Nishikawa T."/>
            <person name="Kadowaki K."/>
            <person name="Sugiura M."/>
            <person name="Burr B."/>
            <person name="Sasaki T."/>
        </authorList>
    </citation>
    <scope>NUCLEOTIDE SEQUENCE [LARGE SCALE GENOMIC DNA]</scope>
    <source>
        <strain evidence="3">cv. Nipponbare</strain>
    </source>
</reference>
<accession>A0A0P0Y6V5</accession>
<reference evidence="2 3" key="2">
    <citation type="journal article" date="2013" name="Plant Cell Physiol.">
        <title>Rice Annotation Project Database (RAP-DB): an integrative and interactive database for rice genomics.</title>
        <authorList>
            <person name="Sakai H."/>
            <person name="Lee S.S."/>
            <person name="Tanaka T."/>
            <person name="Numa H."/>
            <person name="Kim J."/>
            <person name="Kawahara Y."/>
            <person name="Wakimoto H."/>
            <person name="Yang C.C."/>
            <person name="Iwamoto M."/>
            <person name="Abe T."/>
            <person name="Yamada Y."/>
            <person name="Muto A."/>
            <person name="Inokuchi H."/>
            <person name="Ikemura T."/>
            <person name="Matsumoto T."/>
            <person name="Sasaki T."/>
            <person name="Itoh T."/>
        </authorList>
    </citation>
    <scope>NUCLEOTIDE SEQUENCE [LARGE SCALE GENOMIC DNA]</scope>
    <source>
        <strain evidence="3">cv. Nipponbare</strain>
    </source>
</reference>
<name>A0A0P0Y6V5_ORYSJ</name>
<feature type="region of interest" description="Disordered" evidence="1">
    <location>
        <begin position="43"/>
        <end position="71"/>
    </location>
</feature>
<proteinExistence type="predicted"/>
<dbReference type="InParanoid" id="A0A0P0Y6V5"/>
<sequence length="93" mass="10112">MERPGRQSVMKEMKAELTTERRWVKPPASAVVVVSAAMASLMSPKKRRSRTRCGMATGGEGDLGRWNPMARGGRRVEQTLAEQRRGTLAGGAA</sequence>
<keyword evidence="3" id="KW-1185">Reference proteome</keyword>
<evidence type="ECO:0000313" key="3">
    <source>
        <dbReference type="Proteomes" id="UP000059680"/>
    </source>
</evidence>
<dbReference type="Gramene" id="Os12t0133750-00">
    <property type="protein sequence ID" value="Os12t0133750-00"/>
    <property type="gene ID" value="Os12g0133750"/>
</dbReference>
<gene>
    <name evidence="2" type="ordered locus">Os12g0133750</name>
    <name evidence="2" type="ORF">OSNPB_120133750</name>
</gene>